<dbReference type="Proteomes" id="UP001165064">
    <property type="component" value="Unassembled WGS sequence"/>
</dbReference>
<name>A0ACB5TCD7_AMBMO</name>
<keyword evidence="2" id="KW-1185">Reference proteome</keyword>
<sequence length="161" mass="16512">MKFSLTALTLAASALAAYVPSEPWSTLTPDATYSCGYTAYTSSFGIAIQAATATGAAKAKREVLTQIGDGQIQAATATSEALSTKATTSTTAQTTASVVASQIEDGQLQASAAASATASASSSAASSCPTGDLSLSTIPIRWSSTTSWCHLCWWLVYHSRR</sequence>
<organism evidence="1 2">
    <name type="scientific">Ambrosiozyma monospora</name>
    <name type="common">Yeast</name>
    <name type="synonym">Endomycopsis monosporus</name>
    <dbReference type="NCBI Taxonomy" id="43982"/>
    <lineage>
        <taxon>Eukaryota</taxon>
        <taxon>Fungi</taxon>
        <taxon>Dikarya</taxon>
        <taxon>Ascomycota</taxon>
        <taxon>Saccharomycotina</taxon>
        <taxon>Pichiomycetes</taxon>
        <taxon>Pichiales</taxon>
        <taxon>Pichiaceae</taxon>
        <taxon>Ambrosiozyma</taxon>
    </lineage>
</organism>
<proteinExistence type="predicted"/>
<accession>A0ACB5TCD7</accession>
<comment type="caution">
    <text evidence="1">The sequence shown here is derived from an EMBL/GenBank/DDBJ whole genome shotgun (WGS) entry which is preliminary data.</text>
</comment>
<evidence type="ECO:0000313" key="1">
    <source>
        <dbReference type="EMBL" id="GME84628.1"/>
    </source>
</evidence>
<gene>
    <name evidence="1" type="ORF">Amon02_000697700</name>
</gene>
<evidence type="ECO:0000313" key="2">
    <source>
        <dbReference type="Proteomes" id="UP001165064"/>
    </source>
</evidence>
<reference evidence="1" key="1">
    <citation type="submission" date="2023-04" db="EMBL/GenBank/DDBJ databases">
        <title>Ambrosiozyma monospora NBRC 10751.</title>
        <authorList>
            <person name="Ichikawa N."/>
            <person name="Sato H."/>
            <person name="Tonouchi N."/>
        </authorList>
    </citation>
    <scope>NUCLEOTIDE SEQUENCE</scope>
    <source>
        <strain evidence="1">NBRC 10751</strain>
    </source>
</reference>
<protein>
    <submittedName>
        <fullName evidence="1">Unnamed protein product</fullName>
    </submittedName>
</protein>
<dbReference type="EMBL" id="BSXS01005632">
    <property type="protein sequence ID" value="GME84628.1"/>
    <property type="molecule type" value="Genomic_DNA"/>
</dbReference>